<dbReference type="InterPro" id="IPR002110">
    <property type="entry name" value="Ankyrin_rpt"/>
</dbReference>
<dbReference type="InterPro" id="IPR036770">
    <property type="entry name" value="Ankyrin_rpt-contain_sf"/>
</dbReference>
<dbReference type="SMART" id="SM00248">
    <property type="entry name" value="ANK"/>
    <property type="match status" value="16"/>
</dbReference>
<keyword evidence="5" id="KW-1185">Reference proteome</keyword>
<feature type="repeat" description="ANK" evidence="3">
    <location>
        <begin position="322"/>
        <end position="354"/>
    </location>
</feature>
<organism evidence="4 5">
    <name type="scientific">Penicillium hordei</name>
    <dbReference type="NCBI Taxonomy" id="40994"/>
    <lineage>
        <taxon>Eukaryota</taxon>
        <taxon>Fungi</taxon>
        <taxon>Dikarya</taxon>
        <taxon>Ascomycota</taxon>
        <taxon>Pezizomycotina</taxon>
        <taxon>Eurotiomycetes</taxon>
        <taxon>Eurotiomycetidae</taxon>
        <taxon>Eurotiales</taxon>
        <taxon>Aspergillaceae</taxon>
        <taxon>Penicillium</taxon>
    </lineage>
</organism>
<dbReference type="EMBL" id="JAQJAE010000004">
    <property type="protein sequence ID" value="KAJ5598089.1"/>
    <property type="molecule type" value="Genomic_DNA"/>
</dbReference>
<evidence type="ECO:0000256" key="1">
    <source>
        <dbReference type="ARBA" id="ARBA00022737"/>
    </source>
</evidence>
<comment type="caution">
    <text evidence="4">The sequence shown here is derived from an EMBL/GenBank/DDBJ whole genome shotgun (WGS) entry which is preliminary data.</text>
</comment>
<dbReference type="Pfam" id="PF00023">
    <property type="entry name" value="Ank"/>
    <property type="match status" value="1"/>
</dbReference>
<dbReference type="SUPFAM" id="SSF48403">
    <property type="entry name" value="Ankyrin repeat"/>
    <property type="match status" value="3"/>
</dbReference>
<feature type="repeat" description="ANK" evidence="3">
    <location>
        <begin position="116"/>
        <end position="148"/>
    </location>
</feature>
<reference evidence="4" key="1">
    <citation type="journal article" date="2023" name="IMA Fungus">
        <title>Comparative genomic study of the Penicillium genus elucidates a diverse pangenome and 15 lateral gene transfer events.</title>
        <authorList>
            <person name="Petersen C."/>
            <person name="Sorensen T."/>
            <person name="Nielsen M.R."/>
            <person name="Sondergaard T.E."/>
            <person name="Sorensen J.L."/>
            <person name="Fitzpatrick D.A."/>
            <person name="Frisvad J.C."/>
            <person name="Nielsen K.L."/>
        </authorList>
    </citation>
    <scope>NUCLEOTIDE SEQUENCE</scope>
    <source>
        <strain evidence="4">IBT 12815</strain>
    </source>
</reference>
<evidence type="ECO:0000313" key="4">
    <source>
        <dbReference type="EMBL" id="KAJ5598089.1"/>
    </source>
</evidence>
<dbReference type="RefSeq" id="XP_056751304.1">
    <property type="nucleotide sequence ID" value="XM_056899228.1"/>
</dbReference>
<dbReference type="PROSITE" id="PS50088">
    <property type="entry name" value="ANK_REPEAT"/>
    <property type="match status" value="3"/>
</dbReference>
<keyword evidence="2 3" id="KW-0040">ANK repeat</keyword>
<evidence type="ECO:0000256" key="3">
    <source>
        <dbReference type="PROSITE-ProRule" id="PRU00023"/>
    </source>
</evidence>
<dbReference type="AlphaFoldDB" id="A0AAD6DZZ7"/>
<gene>
    <name evidence="4" type="ORF">N7537_008173</name>
</gene>
<dbReference type="Pfam" id="PF12796">
    <property type="entry name" value="Ank_2"/>
    <property type="match status" value="4"/>
</dbReference>
<reference evidence="4" key="2">
    <citation type="submission" date="2023-01" db="EMBL/GenBank/DDBJ databases">
        <authorList>
            <person name="Petersen C."/>
        </authorList>
    </citation>
    <scope>NUCLEOTIDE SEQUENCE</scope>
    <source>
        <strain evidence="4">IBT 12815</strain>
    </source>
</reference>
<protein>
    <submittedName>
        <fullName evidence="4">Uncharacterized protein</fullName>
    </submittedName>
</protein>
<feature type="repeat" description="ANK" evidence="3">
    <location>
        <begin position="225"/>
        <end position="257"/>
    </location>
</feature>
<evidence type="ECO:0000313" key="5">
    <source>
        <dbReference type="Proteomes" id="UP001213799"/>
    </source>
</evidence>
<sequence length="809" mass="88150">MDVSKTVAEQPGQASIIYGKQDITLFSVVVQILLNFGARTDVCRDNIYTPFYTAVGHGNKEVVHILATRDPSLIEAKQPMRPIYLASILAAWSGVEVLLEHGACPNGGLQSGQTEGEWAPLVAAVESGYTKSVRLLLDGGADPNMTGPSGQDTPLWFACIRAASVECVQLLLDHRADPNDPAIVPPLLIEMMNSDTSPDAVSLAILELLSTSSVPLQINVKDPYSGVTPLMIAARQGKTGLVRWLLAKGADFSLLDNHNCSALWYAIKKGVLKGVQEIIQRDPPLDILTKDGATLLEAALENTAILELLLDSGAPVNLRNGDSLSAINVAVVQQNVEAVKLLLKRQPDLEYRDTAGWTPILDAVGCVGNAEITRLLAEGGANLQSTNRSGHGVLHFAMSQDPSILQVLLEFRKSIDLEMRDQDGNTPLLLGRDDHLVNIRLLLRAGADINAQNRNKISSLMSAVISRQRETVDLLLKQPDVDVNTTCPSMGTALVLACRRLDVELVVRLIAADADLEASGPLTTPLMAACFPYSIYGSGEMESSHQILAHLLSHGANIATTHPSIFFNVLSVACLAATPRTINYLLDKGAWTQIKDPLGRLPIHFAAANGLGNFQVTMLATEEMDVMAADQMGKNALHWAAQFGHAQTIHEILCWVDQHSQQKRDMYVNQPDQDGWTPLCWAARPFSGGWAAHMQTEPRDYLETIRLLLQNGADRTWECSMGIGSTAERLTPLKLADRCDADDEILQLLRCPPPPPPEHEEVANDDHHHPQRKYTSLRSVTCDICLIVSATPVICHSEFFLPLVLSRDL</sequence>
<dbReference type="PANTHER" id="PTHR24198">
    <property type="entry name" value="ANKYRIN REPEAT AND PROTEIN KINASE DOMAIN-CONTAINING PROTEIN"/>
    <property type="match status" value="1"/>
</dbReference>
<dbReference type="PROSITE" id="PS50297">
    <property type="entry name" value="ANK_REP_REGION"/>
    <property type="match status" value="1"/>
</dbReference>
<name>A0AAD6DZZ7_9EURO</name>
<accession>A0AAD6DZZ7</accession>
<evidence type="ECO:0000256" key="2">
    <source>
        <dbReference type="ARBA" id="ARBA00023043"/>
    </source>
</evidence>
<proteinExistence type="predicted"/>
<dbReference type="PRINTS" id="PR01415">
    <property type="entry name" value="ANKYRIN"/>
</dbReference>
<keyword evidence="1" id="KW-0677">Repeat</keyword>
<dbReference type="Gene3D" id="1.25.40.20">
    <property type="entry name" value="Ankyrin repeat-containing domain"/>
    <property type="match status" value="5"/>
</dbReference>
<dbReference type="GeneID" id="81589470"/>
<dbReference type="Proteomes" id="UP001213799">
    <property type="component" value="Unassembled WGS sequence"/>
</dbReference>
<dbReference type="PANTHER" id="PTHR24198:SF165">
    <property type="entry name" value="ANKYRIN REPEAT-CONTAINING PROTEIN-RELATED"/>
    <property type="match status" value="1"/>
</dbReference>